<sequence>MPLAGKVAAGATATQLYENRVDAVGWQSPDREFHARFPVKKAFKTCFFAVSRPDQVLAGNFGPRERIGSLSPSTCAVRYRGIMEFAVPISLSGADGLALSKSNLLGLDTDLA</sequence>
<organism evidence="1 2">
    <name type="scientific">Stieleria marina</name>
    <dbReference type="NCBI Taxonomy" id="1930275"/>
    <lineage>
        <taxon>Bacteria</taxon>
        <taxon>Pseudomonadati</taxon>
        <taxon>Planctomycetota</taxon>
        <taxon>Planctomycetia</taxon>
        <taxon>Pirellulales</taxon>
        <taxon>Pirellulaceae</taxon>
        <taxon>Stieleria</taxon>
    </lineage>
</organism>
<gene>
    <name evidence="1" type="ORF">K239x_51840</name>
</gene>
<dbReference type="EMBL" id="CP036526">
    <property type="protein sequence ID" value="QDT13167.1"/>
    <property type="molecule type" value="Genomic_DNA"/>
</dbReference>
<proteinExistence type="predicted"/>
<dbReference type="Proteomes" id="UP000319817">
    <property type="component" value="Chromosome"/>
</dbReference>
<name>A0A517P1B5_9BACT</name>
<evidence type="ECO:0000313" key="2">
    <source>
        <dbReference type="Proteomes" id="UP000319817"/>
    </source>
</evidence>
<accession>A0A517P1B5</accession>
<protein>
    <submittedName>
        <fullName evidence="1">Uncharacterized protein</fullName>
    </submittedName>
</protein>
<evidence type="ECO:0000313" key="1">
    <source>
        <dbReference type="EMBL" id="QDT13167.1"/>
    </source>
</evidence>
<keyword evidence="2" id="KW-1185">Reference proteome</keyword>
<dbReference type="AlphaFoldDB" id="A0A517P1B5"/>
<reference evidence="1 2" key="1">
    <citation type="submission" date="2019-02" db="EMBL/GenBank/DDBJ databases">
        <title>Deep-cultivation of Planctomycetes and their phenomic and genomic characterization uncovers novel biology.</title>
        <authorList>
            <person name="Wiegand S."/>
            <person name="Jogler M."/>
            <person name="Boedeker C."/>
            <person name="Pinto D."/>
            <person name="Vollmers J."/>
            <person name="Rivas-Marin E."/>
            <person name="Kohn T."/>
            <person name="Peeters S.H."/>
            <person name="Heuer A."/>
            <person name="Rast P."/>
            <person name="Oberbeckmann S."/>
            <person name="Bunk B."/>
            <person name="Jeske O."/>
            <person name="Meyerdierks A."/>
            <person name="Storesund J.E."/>
            <person name="Kallscheuer N."/>
            <person name="Luecker S."/>
            <person name="Lage O.M."/>
            <person name="Pohl T."/>
            <person name="Merkel B.J."/>
            <person name="Hornburger P."/>
            <person name="Mueller R.-W."/>
            <person name="Bruemmer F."/>
            <person name="Labrenz M."/>
            <person name="Spormann A.M."/>
            <person name="Op den Camp H."/>
            <person name="Overmann J."/>
            <person name="Amann R."/>
            <person name="Jetten M.S.M."/>
            <person name="Mascher T."/>
            <person name="Medema M.H."/>
            <person name="Devos D.P."/>
            <person name="Kaster A.-K."/>
            <person name="Ovreas L."/>
            <person name="Rohde M."/>
            <person name="Galperin M.Y."/>
            <person name="Jogler C."/>
        </authorList>
    </citation>
    <scope>NUCLEOTIDE SEQUENCE [LARGE SCALE GENOMIC DNA]</scope>
    <source>
        <strain evidence="1 2">K23_9</strain>
    </source>
</reference>